<evidence type="ECO:0000313" key="1">
    <source>
        <dbReference type="EMBL" id="CRK40042.1"/>
    </source>
</evidence>
<proteinExistence type="predicted"/>
<sequence length="71" mass="7437">MPVTVWLPSGKDPGTYVPGGQFVFSMPHAVVPGNLPAGKLEKQNAFTSGIQSLGASTRFRSPEGQAHSPTD</sequence>
<keyword evidence="2" id="KW-1185">Reference proteome</keyword>
<dbReference type="EMBL" id="CVQH01026083">
    <property type="protein sequence ID" value="CRK40042.1"/>
    <property type="molecule type" value="Genomic_DNA"/>
</dbReference>
<dbReference type="AlphaFoldDB" id="A0A0G4N0R8"/>
<reference evidence="1 2" key="1">
    <citation type="submission" date="2015-05" db="EMBL/GenBank/DDBJ databases">
        <authorList>
            <person name="Wang D.B."/>
            <person name="Wang M."/>
        </authorList>
    </citation>
    <scope>NUCLEOTIDE SEQUENCE [LARGE SCALE GENOMIC DNA]</scope>
    <source>
        <strain evidence="1">VL1</strain>
    </source>
</reference>
<gene>
    <name evidence="1" type="ORF">BN1708_008120</name>
</gene>
<accession>A0A0G4N0R8</accession>
<organism evidence="1 2">
    <name type="scientific">Verticillium longisporum</name>
    <name type="common">Verticillium dahliae var. longisporum</name>
    <dbReference type="NCBI Taxonomy" id="100787"/>
    <lineage>
        <taxon>Eukaryota</taxon>
        <taxon>Fungi</taxon>
        <taxon>Dikarya</taxon>
        <taxon>Ascomycota</taxon>
        <taxon>Pezizomycotina</taxon>
        <taxon>Sordariomycetes</taxon>
        <taxon>Hypocreomycetidae</taxon>
        <taxon>Glomerellales</taxon>
        <taxon>Plectosphaerellaceae</taxon>
        <taxon>Verticillium</taxon>
    </lineage>
</organism>
<dbReference type="Proteomes" id="UP000044602">
    <property type="component" value="Unassembled WGS sequence"/>
</dbReference>
<evidence type="ECO:0000313" key="2">
    <source>
        <dbReference type="Proteomes" id="UP000044602"/>
    </source>
</evidence>
<name>A0A0G4N0R8_VERLO</name>
<protein>
    <submittedName>
        <fullName evidence="1">Uncharacterized protein</fullName>
    </submittedName>
</protein>